<evidence type="ECO:0000256" key="4">
    <source>
        <dbReference type="ARBA" id="ARBA00022679"/>
    </source>
</evidence>
<dbReference type="PANTHER" id="PTHR43065:SF10">
    <property type="entry name" value="PEROXIDE STRESS-ACTIVATED HISTIDINE KINASE MAK3"/>
    <property type="match status" value="1"/>
</dbReference>
<keyword evidence="8" id="KW-0902">Two-component regulatory system</keyword>
<dbReference type="InterPro" id="IPR003661">
    <property type="entry name" value="HisK_dim/P_dom"/>
</dbReference>
<dbReference type="SMART" id="SM00388">
    <property type="entry name" value="HisKA"/>
    <property type="match status" value="1"/>
</dbReference>
<dbReference type="InterPro" id="IPR013767">
    <property type="entry name" value="PAS_fold"/>
</dbReference>
<dbReference type="InterPro" id="IPR004358">
    <property type="entry name" value="Sig_transdc_His_kin-like_C"/>
</dbReference>
<dbReference type="Proteomes" id="UP000634004">
    <property type="component" value="Unassembled WGS sequence"/>
</dbReference>
<dbReference type="InterPro" id="IPR036890">
    <property type="entry name" value="HATPase_C_sf"/>
</dbReference>
<organism evidence="13 14">
    <name type="scientific">Algimonas arctica</name>
    <dbReference type="NCBI Taxonomy" id="1479486"/>
    <lineage>
        <taxon>Bacteria</taxon>
        <taxon>Pseudomonadati</taxon>
        <taxon>Pseudomonadota</taxon>
        <taxon>Alphaproteobacteria</taxon>
        <taxon>Maricaulales</taxon>
        <taxon>Robiginitomaculaceae</taxon>
        <taxon>Algimonas</taxon>
    </lineage>
</organism>
<evidence type="ECO:0000313" key="14">
    <source>
        <dbReference type="Proteomes" id="UP000634004"/>
    </source>
</evidence>
<feature type="domain" description="Histidine kinase" evidence="11">
    <location>
        <begin position="165"/>
        <end position="381"/>
    </location>
</feature>
<keyword evidence="3" id="KW-0597">Phosphoprotein</keyword>
<evidence type="ECO:0000259" key="11">
    <source>
        <dbReference type="PROSITE" id="PS50109"/>
    </source>
</evidence>
<keyword evidence="5" id="KW-0547">Nucleotide-binding</keyword>
<evidence type="ECO:0000256" key="5">
    <source>
        <dbReference type="ARBA" id="ARBA00022741"/>
    </source>
</evidence>
<keyword evidence="14" id="KW-1185">Reference proteome</keyword>
<dbReference type="SUPFAM" id="SSF47384">
    <property type="entry name" value="Homodimeric domain of signal transducing histidine kinase"/>
    <property type="match status" value="1"/>
</dbReference>
<comment type="caution">
    <text evidence="13">The sequence shown here is derived from an EMBL/GenBank/DDBJ whole genome shotgun (WGS) entry which is preliminary data.</text>
</comment>
<dbReference type="GO" id="GO:0006355">
    <property type="term" value="P:regulation of DNA-templated transcription"/>
    <property type="evidence" value="ECO:0007669"/>
    <property type="project" value="InterPro"/>
</dbReference>
<reference evidence="13" key="1">
    <citation type="journal article" date="2014" name="Int. J. Syst. Evol. Microbiol.">
        <title>Complete genome sequence of Corynebacterium casei LMG S-19264T (=DSM 44701T), isolated from a smear-ripened cheese.</title>
        <authorList>
            <consortium name="US DOE Joint Genome Institute (JGI-PGF)"/>
            <person name="Walter F."/>
            <person name="Albersmeier A."/>
            <person name="Kalinowski J."/>
            <person name="Ruckert C."/>
        </authorList>
    </citation>
    <scope>NUCLEOTIDE SEQUENCE</scope>
    <source>
        <strain evidence="13">KCTC 32513</strain>
    </source>
</reference>
<evidence type="ECO:0000313" key="13">
    <source>
        <dbReference type="EMBL" id="GHA86121.1"/>
    </source>
</evidence>
<dbReference type="GO" id="GO:0000155">
    <property type="term" value="F:phosphorelay sensor kinase activity"/>
    <property type="evidence" value="ECO:0007669"/>
    <property type="project" value="InterPro"/>
</dbReference>
<evidence type="ECO:0000256" key="1">
    <source>
        <dbReference type="ARBA" id="ARBA00000085"/>
    </source>
</evidence>
<dbReference type="GO" id="GO:0005524">
    <property type="term" value="F:ATP binding"/>
    <property type="evidence" value="ECO:0007669"/>
    <property type="project" value="UniProtKB-KW"/>
</dbReference>
<dbReference type="PROSITE" id="PS50109">
    <property type="entry name" value="HIS_KIN"/>
    <property type="match status" value="1"/>
</dbReference>
<feature type="domain" description="PAS" evidence="12">
    <location>
        <begin position="18"/>
        <end position="71"/>
    </location>
</feature>
<dbReference type="SUPFAM" id="SSF55874">
    <property type="entry name" value="ATPase domain of HSP90 chaperone/DNA topoisomerase II/histidine kinase"/>
    <property type="match status" value="1"/>
</dbReference>
<dbReference type="CDD" id="cd00082">
    <property type="entry name" value="HisKA"/>
    <property type="match status" value="1"/>
</dbReference>
<dbReference type="Pfam" id="PF00989">
    <property type="entry name" value="PAS"/>
    <property type="match status" value="1"/>
</dbReference>
<dbReference type="SMART" id="SM00091">
    <property type="entry name" value="PAS"/>
    <property type="match status" value="1"/>
</dbReference>
<comment type="function">
    <text evidence="9">Putative oxygen sensor; modulates the activity of FixJ, a transcriptional activator of nitrogen fixation fixK gene. FixL probably acts as a kinase that phosphorylates FixJ.</text>
</comment>
<dbReference type="AlphaFoldDB" id="A0A8J3CQH0"/>
<name>A0A8J3CQH0_9PROT</name>
<dbReference type="Gene3D" id="3.30.565.10">
    <property type="entry name" value="Histidine kinase-like ATPase, C-terminal domain"/>
    <property type="match status" value="1"/>
</dbReference>
<dbReference type="EMBL" id="BMZH01000002">
    <property type="protein sequence ID" value="GHA86121.1"/>
    <property type="molecule type" value="Genomic_DNA"/>
</dbReference>
<keyword evidence="6" id="KW-0418">Kinase</keyword>
<dbReference type="InterPro" id="IPR005467">
    <property type="entry name" value="His_kinase_dom"/>
</dbReference>
<dbReference type="FunFam" id="3.30.450.20:FF:000060">
    <property type="entry name" value="Sensor protein FixL"/>
    <property type="match status" value="1"/>
</dbReference>
<evidence type="ECO:0000256" key="9">
    <source>
        <dbReference type="ARBA" id="ARBA00059827"/>
    </source>
</evidence>
<dbReference type="InterPro" id="IPR035965">
    <property type="entry name" value="PAS-like_dom_sf"/>
</dbReference>
<dbReference type="InterPro" id="IPR036097">
    <property type="entry name" value="HisK_dim/P_sf"/>
</dbReference>
<dbReference type="Pfam" id="PF02518">
    <property type="entry name" value="HATPase_c"/>
    <property type="match status" value="1"/>
</dbReference>
<dbReference type="Pfam" id="PF00512">
    <property type="entry name" value="HisKA"/>
    <property type="match status" value="1"/>
</dbReference>
<comment type="catalytic activity">
    <reaction evidence="1">
        <text>ATP + protein L-histidine = ADP + protein N-phospho-L-histidine.</text>
        <dbReference type="EC" id="2.7.13.3"/>
    </reaction>
</comment>
<evidence type="ECO:0000256" key="2">
    <source>
        <dbReference type="ARBA" id="ARBA00012438"/>
    </source>
</evidence>
<dbReference type="CDD" id="cd00130">
    <property type="entry name" value="PAS"/>
    <property type="match status" value="1"/>
</dbReference>
<dbReference type="PRINTS" id="PR00344">
    <property type="entry name" value="BCTRLSENSOR"/>
</dbReference>
<dbReference type="PANTHER" id="PTHR43065">
    <property type="entry name" value="SENSOR HISTIDINE KINASE"/>
    <property type="match status" value="1"/>
</dbReference>
<evidence type="ECO:0000256" key="8">
    <source>
        <dbReference type="ARBA" id="ARBA00023012"/>
    </source>
</evidence>
<evidence type="ECO:0000256" key="10">
    <source>
        <dbReference type="ARBA" id="ARBA00070616"/>
    </source>
</evidence>
<gene>
    <name evidence="13" type="ORF">GCM10009069_06660</name>
</gene>
<evidence type="ECO:0000256" key="3">
    <source>
        <dbReference type="ARBA" id="ARBA00022553"/>
    </source>
</evidence>
<evidence type="ECO:0000259" key="12">
    <source>
        <dbReference type="PROSITE" id="PS50112"/>
    </source>
</evidence>
<dbReference type="Gene3D" id="1.10.287.130">
    <property type="match status" value="1"/>
</dbReference>
<protein>
    <recommendedName>
        <fullName evidence="10">Sensor protein FixL</fullName>
        <ecNumber evidence="2">2.7.13.3</ecNumber>
    </recommendedName>
</protein>
<proteinExistence type="predicted"/>
<dbReference type="SMART" id="SM00387">
    <property type="entry name" value="HATPase_c"/>
    <property type="match status" value="1"/>
</dbReference>
<dbReference type="Gene3D" id="3.30.450.20">
    <property type="entry name" value="PAS domain"/>
    <property type="match status" value="1"/>
</dbReference>
<evidence type="ECO:0000256" key="6">
    <source>
        <dbReference type="ARBA" id="ARBA00022777"/>
    </source>
</evidence>
<dbReference type="InterPro" id="IPR003594">
    <property type="entry name" value="HATPase_dom"/>
</dbReference>
<evidence type="ECO:0000256" key="7">
    <source>
        <dbReference type="ARBA" id="ARBA00022840"/>
    </source>
</evidence>
<dbReference type="SUPFAM" id="SSF55785">
    <property type="entry name" value="PYP-like sensor domain (PAS domain)"/>
    <property type="match status" value="1"/>
</dbReference>
<dbReference type="EC" id="2.7.13.3" evidence="2"/>
<dbReference type="PROSITE" id="PS50112">
    <property type="entry name" value="PAS"/>
    <property type="match status" value="1"/>
</dbReference>
<sequence>MARMDMNDMTLSLLMSGPSSGLKAVMNTLVDGAIVIDFTGAIQLINPAGEAIFGYSAADLMGLNVKVLMPEPYHSEHDDYIGDYIKTGKKKIIGIGREVKGQRKNGDVFPMSLAVGEMGQNGPRLFIGIIRDLTDRHRREAEFDALQARHFHLSRVAAMNEMGAAIAHEINQPLAATANYIETAKILAGRIEDREDKLVPVLDRALDQNNRAAEIISRMRTFIERGDVNLETVDLEQALEDSLLLSLSKFRDTGIEVVRTLNTTVTRVRGDTVQIQQVLVNLIRNGCEAMVDSEQKKLSITVTADGEHNDMVRISVSDTGIGLSTDILPDLFTAFTSTKSGGLGVGLSISRSIVRAHGGRIWAAENDMAGATFSFTLPQCLIDKASTQ</sequence>
<reference evidence="13" key="2">
    <citation type="submission" date="2020-09" db="EMBL/GenBank/DDBJ databases">
        <authorList>
            <person name="Sun Q."/>
            <person name="Kim S."/>
        </authorList>
    </citation>
    <scope>NUCLEOTIDE SEQUENCE</scope>
    <source>
        <strain evidence="13">KCTC 32513</strain>
    </source>
</reference>
<keyword evidence="7" id="KW-0067">ATP-binding</keyword>
<dbReference type="InterPro" id="IPR000014">
    <property type="entry name" value="PAS"/>
</dbReference>
<keyword evidence="4" id="KW-0808">Transferase</keyword>
<accession>A0A8J3CQH0</accession>
<dbReference type="NCBIfam" id="TIGR00229">
    <property type="entry name" value="sensory_box"/>
    <property type="match status" value="1"/>
</dbReference>